<protein>
    <recommendedName>
        <fullName evidence="4">Large ribosomal subunit protein bL17m</fullName>
    </recommendedName>
    <alternativeName>
        <fullName evidence="5">39S ribosomal protein L17, mitochondrial</fullName>
    </alternativeName>
</protein>
<organism evidence="6 7">
    <name type="scientific">Thelohanellus kitauei</name>
    <name type="common">Myxosporean</name>
    <dbReference type="NCBI Taxonomy" id="669202"/>
    <lineage>
        <taxon>Eukaryota</taxon>
        <taxon>Metazoa</taxon>
        <taxon>Cnidaria</taxon>
        <taxon>Myxozoa</taxon>
        <taxon>Myxosporea</taxon>
        <taxon>Bivalvulida</taxon>
        <taxon>Platysporina</taxon>
        <taxon>Myxobolidae</taxon>
        <taxon>Thelohanellus</taxon>
    </lineage>
</organism>
<dbReference type="EMBL" id="JWZT01000690">
    <property type="protein sequence ID" value="KII73731.1"/>
    <property type="molecule type" value="Genomic_DNA"/>
</dbReference>
<dbReference type="Pfam" id="PF01196">
    <property type="entry name" value="Ribosomal_L17"/>
    <property type="match status" value="1"/>
</dbReference>
<dbReference type="GO" id="GO:0005762">
    <property type="term" value="C:mitochondrial large ribosomal subunit"/>
    <property type="evidence" value="ECO:0007669"/>
    <property type="project" value="TreeGrafter"/>
</dbReference>
<dbReference type="OMA" id="TINSWLM"/>
<dbReference type="OrthoDB" id="275000at2759"/>
<dbReference type="PANTHER" id="PTHR14413:SF16">
    <property type="entry name" value="LARGE RIBOSOMAL SUBUNIT PROTEIN BL17M"/>
    <property type="match status" value="1"/>
</dbReference>
<keyword evidence="7" id="KW-1185">Reference proteome</keyword>
<evidence type="ECO:0000256" key="1">
    <source>
        <dbReference type="ARBA" id="ARBA00008777"/>
    </source>
</evidence>
<comment type="similarity">
    <text evidence="1">Belongs to the bacterial ribosomal protein bL17 family.</text>
</comment>
<evidence type="ECO:0000313" key="6">
    <source>
        <dbReference type="EMBL" id="KII73731.1"/>
    </source>
</evidence>
<keyword evidence="2 6" id="KW-0689">Ribosomal protein</keyword>
<dbReference type="SUPFAM" id="SSF64263">
    <property type="entry name" value="Prokaryotic ribosomal protein L17"/>
    <property type="match status" value="1"/>
</dbReference>
<dbReference type="GO" id="GO:0003735">
    <property type="term" value="F:structural constituent of ribosome"/>
    <property type="evidence" value="ECO:0007669"/>
    <property type="project" value="InterPro"/>
</dbReference>
<comment type="caution">
    <text evidence="6">The sequence shown here is derived from an EMBL/GenBank/DDBJ whole genome shotgun (WGS) entry which is preliminary data.</text>
</comment>
<sequence length="148" mass="17503">MVYYEALYVTQNQFKKIMLRKIPGRSIRVFNIHRYLLTKLVDQERIVTTQSFAVNLGQLTDVLILNAKNGNDSLVYRWLTDKSLTKKVMNELSERYSTQENGYTKIFRLPNADFGKKRAVIELIGNKWPAIEYEFETKIEKQIPRFTF</sequence>
<name>A0A0C2N294_THEKT</name>
<gene>
    <name evidence="6" type="ORF">RF11_09634</name>
</gene>
<keyword evidence="3" id="KW-0687">Ribonucleoprotein</keyword>
<proteinExistence type="inferred from homology"/>
<dbReference type="Gene3D" id="3.90.1030.10">
    <property type="entry name" value="Ribosomal protein L17"/>
    <property type="match status" value="1"/>
</dbReference>
<dbReference type="AlphaFoldDB" id="A0A0C2N294"/>
<evidence type="ECO:0000256" key="5">
    <source>
        <dbReference type="ARBA" id="ARBA00035413"/>
    </source>
</evidence>
<accession>A0A0C2N294</accession>
<evidence type="ECO:0000256" key="2">
    <source>
        <dbReference type="ARBA" id="ARBA00022980"/>
    </source>
</evidence>
<reference evidence="6 7" key="1">
    <citation type="journal article" date="2014" name="Genome Biol. Evol.">
        <title>The genome of the myxosporean Thelohanellus kitauei shows adaptations to nutrient acquisition within its fish host.</title>
        <authorList>
            <person name="Yang Y."/>
            <person name="Xiong J."/>
            <person name="Zhou Z."/>
            <person name="Huo F."/>
            <person name="Miao W."/>
            <person name="Ran C."/>
            <person name="Liu Y."/>
            <person name="Zhang J."/>
            <person name="Feng J."/>
            <person name="Wang M."/>
            <person name="Wang M."/>
            <person name="Wang L."/>
            <person name="Yao B."/>
        </authorList>
    </citation>
    <scope>NUCLEOTIDE SEQUENCE [LARGE SCALE GENOMIC DNA]</scope>
    <source>
        <strain evidence="6">Wuqing</strain>
    </source>
</reference>
<evidence type="ECO:0000256" key="4">
    <source>
        <dbReference type="ARBA" id="ARBA00035290"/>
    </source>
</evidence>
<dbReference type="PANTHER" id="PTHR14413">
    <property type="entry name" value="RIBOSOMAL PROTEIN L17"/>
    <property type="match status" value="1"/>
</dbReference>
<evidence type="ECO:0000256" key="3">
    <source>
        <dbReference type="ARBA" id="ARBA00023274"/>
    </source>
</evidence>
<evidence type="ECO:0000313" key="7">
    <source>
        <dbReference type="Proteomes" id="UP000031668"/>
    </source>
</evidence>
<dbReference type="InterPro" id="IPR036373">
    <property type="entry name" value="Ribosomal_bL17_sf"/>
</dbReference>
<dbReference type="Proteomes" id="UP000031668">
    <property type="component" value="Unassembled WGS sequence"/>
</dbReference>
<dbReference type="GO" id="GO:0006412">
    <property type="term" value="P:translation"/>
    <property type="evidence" value="ECO:0007669"/>
    <property type="project" value="InterPro"/>
</dbReference>
<dbReference type="InterPro" id="IPR000456">
    <property type="entry name" value="Ribosomal_bL17"/>
</dbReference>